<gene>
    <name evidence="8" type="ORF">AMORRO_LOCUS14489</name>
</gene>
<sequence length="514" mass="60307">MKFGSQLRAALHSEWAEYYVDYDGLKKLLKQGEKKEGGYTEKDESQFVEKLDKELEKVYAFQNSKYAEIKERVLQCENSLEAIGKDPSLNVPERYADIERQINQITEEVNELAKYARLNYTGIVKIVKKHDRRTSYILRPMFSVRLNACPFFKETFEPVIVNLSRLYHIVHRGLGGDEVSSAHDFTSSWKSATIIPSQERFLRQSNKYWVHYDNIMEVKTTILRHLPVLLYKPGSDSSVHSIYFDNELFELYQDKVDRKPGDQVIRLRWYGSKTSTNEIFVERKIREDGEDEVKDRFLIKEKYIDLFLKGEYSMDKVIKKMKETPGKTEEDIQNFQKLVKDIQDTLKNKNLQPVLRTYYNRMAFQIPGDSRVRISLDTEFYIIREDNFDNGNRRRDNQWRRTDIDDDNFNKLPPTECVKFPYALLEIKYNLAEGEQEPDWVKELVGSHLVEEAPQFSKYVHGVATLFTSKAPSLPYWLPNIDKDILKPPNVRQPDDNEEPASSSSILITPGRSR</sequence>
<evidence type="ECO:0000259" key="7">
    <source>
        <dbReference type="PROSITE" id="PS51382"/>
    </source>
</evidence>
<evidence type="ECO:0000256" key="4">
    <source>
        <dbReference type="ARBA" id="ARBA00022989"/>
    </source>
</evidence>
<dbReference type="PANTHER" id="PTHR46140:SF2">
    <property type="entry name" value="VACUOLAR TRANSPORTER CHAPERONE 3 COMPLEX SUBUNIT 3-RELATED"/>
    <property type="match status" value="1"/>
</dbReference>
<dbReference type="GO" id="GO:0033254">
    <property type="term" value="C:vacuolar transporter chaperone complex"/>
    <property type="evidence" value="ECO:0007669"/>
    <property type="project" value="TreeGrafter"/>
</dbReference>
<dbReference type="CDD" id="cd14480">
    <property type="entry name" value="SPX_VTC2_like"/>
    <property type="match status" value="1"/>
</dbReference>
<name>A0A9N9NIP7_9GLOM</name>
<keyword evidence="3" id="KW-0812">Transmembrane</keyword>
<feature type="domain" description="SPX" evidence="7">
    <location>
        <begin position="1"/>
        <end position="144"/>
    </location>
</feature>
<dbReference type="PROSITE" id="PS51382">
    <property type="entry name" value="SPX"/>
    <property type="match status" value="1"/>
</dbReference>
<dbReference type="AlphaFoldDB" id="A0A9N9NIP7"/>
<dbReference type="GO" id="GO:0006799">
    <property type="term" value="P:polyphosphate biosynthetic process"/>
    <property type="evidence" value="ECO:0007669"/>
    <property type="project" value="UniProtKB-ARBA"/>
</dbReference>
<dbReference type="Pfam" id="PF09359">
    <property type="entry name" value="VTC"/>
    <property type="match status" value="1"/>
</dbReference>
<dbReference type="InterPro" id="IPR018966">
    <property type="entry name" value="VTC_domain"/>
</dbReference>
<keyword evidence="5" id="KW-0472">Membrane</keyword>
<evidence type="ECO:0000256" key="6">
    <source>
        <dbReference type="SAM" id="MobiDB-lite"/>
    </source>
</evidence>
<dbReference type="EMBL" id="CAJVPV010028958">
    <property type="protein sequence ID" value="CAG8737610.1"/>
    <property type="molecule type" value="Genomic_DNA"/>
</dbReference>
<dbReference type="InterPro" id="IPR051572">
    <property type="entry name" value="VTC_Complex_Subunit"/>
</dbReference>
<comment type="caution">
    <text evidence="8">The sequence shown here is derived from an EMBL/GenBank/DDBJ whole genome shotgun (WGS) entry which is preliminary data.</text>
</comment>
<evidence type="ECO:0000313" key="9">
    <source>
        <dbReference type="Proteomes" id="UP000789342"/>
    </source>
</evidence>
<keyword evidence="2" id="KW-0926">Vacuole</keyword>
<dbReference type="GO" id="GO:0000329">
    <property type="term" value="C:fungal-type vacuole membrane"/>
    <property type="evidence" value="ECO:0007669"/>
    <property type="project" value="TreeGrafter"/>
</dbReference>
<evidence type="ECO:0000256" key="5">
    <source>
        <dbReference type="ARBA" id="ARBA00023136"/>
    </source>
</evidence>
<evidence type="ECO:0000256" key="2">
    <source>
        <dbReference type="ARBA" id="ARBA00022554"/>
    </source>
</evidence>
<accession>A0A9N9NIP7</accession>
<dbReference type="Pfam" id="PF03105">
    <property type="entry name" value="SPX"/>
    <property type="match status" value="1"/>
</dbReference>
<evidence type="ECO:0000256" key="3">
    <source>
        <dbReference type="ARBA" id="ARBA00022692"/>
    </source>
</evidence>
<feature type="region of interest" description="Disordered" evidence="6">
    <location>
        <begin position="486"/>
        <end position="514"/>
    </location>
</feature>
<reference evidence="8" key="1">
    <citation type="submission" date="2021-06" db="EMBL/GenBank/DDBJ databases">
        <authorList>
            <person name="Kallberg Y."/>
            <person name="Tangrot J."/>
            <person name="Rosling A."/>
        </authorList>
    </citation>
    <scope>NUCLEOTIDE SEQUENCE</scope>
    <source>
        <strain evidence="8">CL551</strain>
    </source>
</reference>
<dbReference type="PANTHER" id="PTHR46140">
    <property type="entry name" value="VACUOLAR TRANSPORTER CHAPERONE 1-RELATED"/>
    <property type="match status" value="1"/>
</dbReference>
<proteinExistence type="predicted"/>
<organism evidence="8 9">
    <name type="scientific">Acaulospora morrowiae</name>
    <dbReference type="NCBI Taxonomy" id="94023"/>
    <lineage>
        <taxon>Eukaryota</taxon>
        <taxon>Fungi</taxon>
        <taxon>Fungi incertae sedis</taxon>
        <taxon>Mucoromycota</taxon>
        <taxon>Glomeromycotina</taxon>
        <taxon>Glomeromycetes</taxon>
        <taxon>Diversisporales</taxon>
        <taxon>Acaulosporaceae</taxon>
        <taxon>Acaulospora</taxon>
    </lineage>
</organism>
<keyword evidence="4" id="KW-1133">Transmembrane helix</keyword>
<comment type="subcellular location">
    <subcellularLocation>
        <location evidence="1">Vacuole membrane</location>
        <topology evidence="1">Multi-pass membrane protein</topology>
    </subcellularLocation>
</comment>
<keyword evidence="9" id="KW-1185">Reference proteome</keyword>
<protein>
    <submittedName>
        <fullName evidence="8">6635_t:CDS:1</fullName>
    </submittedName>
</protein>
<dbReference type="OrthoDB" id="6493944at2759"/>
<evidence type="ECO:0000256" key="1">
    <source>
        <dbReference type="ARBA" id="ARBA00004128"/>
    </source>
</evidence>
<dbReference type="InterPro" id="IPR042267">
    <property type="entry name" value="VTC_sf"/>
</dbReference>
<dbReference type="Gene3D" id="3.20.100.30">
    <property type="entry name" value="VTC, catalytic tunnel domain"/>
    <property type="match status" value="1"/>
</dbReference>
<feature type="non-terminal residue" evidence="8">
    <location>
        <position position="514"/>
    </location>
</feature>
<dbReference type="InterPro" id="IPR004331">
    <property type="entry name" value="SPX_dom"/>
</dbReference>
<dbReference type="Proteomes" id="UP000789342">
    <property type="component" value="Unassembled WGS sequence"/>
</dbReference>
<evidence type="ECO:0000313" key="8">
    <source>
        <dbReference type="EMBL" id="CAG8737610.1"/>
    </source>
</evidence>